<dbReference type="EMBL" id="LCEK01000006">
    <property type="protein sequence ID" value="KKS72607.1"/>
    <property type="molecule type" value="Genomic_DNA"/>
</dbReference>
<dbReference type="AlphaFoldDB" id="A0A0G1BH14"/>
<evidence type="ECO:0000313" key="3">
    <source>
        <dbReference type="Proteomes" id="UP000033867"/>
    </source>
</evidence>
<sequence length="146" mass="16764">MSMQQFVVPQFIDVEDKIFGPITTRQFLVLLAAGLMIFIAYRYADTALFIAIAVIVGGAALSFSFVRVNGQVFHLFLLNIIQTMKRPSLRIWNKTYSNKELEFFRKSNESPDVIEMVAVKTVRKQHIRDLSLVVNTGGYYRPEDHM</sequence>
<dbReference type="Pfam" id="PF12666">
    <property type="entry name" value="PrgI"/>
    <property type="match status" value="1"/>
</dbReference>
<dbReference type="Proteomes" id="UP000033867">
    <property type="component" value="Unassembled WGS sequence"/>
</dbReference>
<organism evidence="2 3">
    <name type="scientific">Candidatus Magasanikbacteria bacterium GW2011_GWE2_42_7</name>
    <dbReference type="NCBI Taxonomy" id="1619052"/>
    <lineage>
        <taxon>Bacteria</taxon>
        <taxon>Candidatus Magasanikiibacteriota</taxon>
    </lineage>
</organism>
<reference evidence="2 3" key="1">
    <citation type="journal article" date="2015" name="Nature">
        <title>rRNA introns, odd ribosomes, and small enigmatic genomes across a large radiation of phyla.</title>
        <authorList>
            <person name="Brown C.T."/>
            <person name="Hug L.A."/>
            <person name="Thomas B.C."/>
            <person name="Sharon I."/>
            <person name="Castelle C.J."/>
            <person name="Singh A."/>
            <person name="Wilkins M.J."/>
            <person name="Williams K.H."/>
            <person name="Banfield J.F."/>
        </authorList>
    </citation>
    <scope>NUCLEOTIDE SEQUENCE [LARGE SCALE GENOMIC DNA]</scope>
</reference>
<accession>A0A0G1BH14</accession>
<proteinExistence type="predicted"/>
<keyword evidence="1" id="KW-0472">Membrane</keyword>
<evidence type="ECO:0000256" key="1">
    <source>
        <dbReference type="SAM" id="Phobius"/>
    </source>
</evidence>
<evidence type="ECO:0008006" key="4">
    <source>
        <dbReference type="Google" id="ProtNLM"/>
    </source>
</evidence>
<feature type="transmembrane region" description="Helical" evidence="1">
    <location>
        <begin position="50"/>
        <end position="81"/>
    </location>
</feature>
<keyword evidence="1" id="KW-1133">Transmembrane helix</keyword>
<name>A0A0G1BH14_9BACT</name>
<comment type="caution">
    <text evidence="2">The sequence shown here is derived from an EMBL/GenBank/DDBJ whole genome shotgun (WGS) entry which is preliminary data.</text>
</comment>
<dbReference type="InterPro" id="IPR024414">
    <property type="entry name" value="Uncharacterised_PrgI"/>
</dbReference>
<protein>
    <recommendedName>
        <fullName evidence="4">PrgI family protein</fullName>
    </recommendedName>
</protein>
<keyword evidence="1" id="KW-0812">Transmembrane</keyword>
<feature type="transmembrane region" description="Helical" evidence="1">
    <location>
        <begin position="27"/>
        <end position="44"/>
    </location>
</feature>
<gene>
    <name evidence="2" type="ORF">UV42_C0006G0007</name>
</gene>
<evidence type="ECO:0000313" key="2">
    <source>
        <dbReference type="EMBL" id="KKS72607.1"/>
    </source>
</evidence>